<accession>A0A7I7M7B2</accession>
<name>A0A7I7M7B2_9MYCO</name>
<dbReference type="Proteomes" id="UP000466514">
    <property type="component" value="Chromosome"/>
</dbReference>
<organism evidence="1 2">
    <name type="scientific">Mycolicibacterium psychrotolerans</name>
    <dbReference type="NCBI Taxonomy" id="216929"/>
    <lineage>
        <taxon>Bacteria</taxon>
        <taxon>Bacillati</taxon>
        <taxon>Actinomycetota</taxon>
        <taxon>Actinomycetes</taxon>
        <taxon>Mycobacteriales</taxon>
        <taxon>Mycobacteriaceae</taxon>
        <taxon>Mycolicibacterium</taxon>
    </lineage>
</organism>
<proteinExistence type="predicted"/>
<protein>
    <submittedName>
        <fullName evidence="1">Uncharacterized protein</fullName>
    </submittedName>
</protein>
<dbReference type="KEGG" id="mpsc:MPSYJ_13270"/>
<evidence type="ECO:0000313" key="1">
    <source>
        <dbReference type="EMBL" id="BBX67866.1"/>
    </source>
</evidence>
<dbReference type="EMBL" id="AP022574">
    <property type="protein sequence ID" value="BBX67866.1"/>
    <property type="molecule type" value="Genomic_DNA"/>
</dbReference>
<keyword evidence="2" id="KW-1185">Reference proteome</keyword>
<reference evidence="1 2" key="1">
    <citation type="journal article" date="2019" name="Emerg. Microbes Infect.">
        <title>Comprehensive subspecies identification of 175 nontuberculous mycobacteria species based on 7547 genomic profiles.</title>
        <authorList>
            <person name="Matsumoto Y."/>
            <person name="Kinjo T."/>
            <person name="Motooka D."/>
            <person name="Nabeya D."/>
            <person name="Jung N."/>
            <person name="Uechi K."/>
            <person name="Horii T."/>
            <person name="Iida T."/>
            <person name="Fujita J."/>
            <person name="Nakamura S."/>
        </authorList>
    </citation>
    <scope>NUCLEOTIDE SEQUENCE [LARGE SCALE GENOMIC DNA]</scope>
    <source>
        <strain evidence="1 2">JCM 13323</strain>
    </source>
</reference>
<dbReference type="RefSeq" id="WP_163720990.1">
    <property type="nucleotide sequence ID" value="NZ_AP022574.1"/>
</dbReference>
<sequence length="321" mass="33617">MSSPWVAGVVRAKALARRRLGPAGARAVATSPGLTQALTALASSAYGHDVRPGQSLGAAQHAVGASLLWNMRVLAGWLPRGHADVVRLFAAGFEVANIDEHLAALHHSSTPSGEPAASPYTLGTLDTSWSRLSSTTTLTGIVEVLETSRWRLRGFTTPREIHLGLRLAWADAVVAAGVPEAAGWARAGAALLVLKEVVLEGRPLVGPLALRASYVLGPTFAGALSGRPVDLAAVRANLPSGARWVLDGIDQIEDLWRGEAAWWHRVERDGFALLRGSAYDRGPVIGALAVLAVDAWRVRAALETAARGGTGPTLEAFDGVA</sequence>
<dbReference type="AlphaFoldDB" id="A0A7I7M7B2"/>
<gene>
    <name evidence="1" type="ORF">MPSYJ_13270</name>
</gene>
<evidence type="ECO:0000313" key="2">
    <source>
        <dbReference type="Proteomes" id="UP000466514"/>
    </source>
</evidence>